<dbReference type="Proteomes" id="UP001595453">
    <property type="component" value="Unassembled WGS sequence"/>
</dbReference>
<evidence type="ECO:0000313" key="9">
    <source>
        <dbReference type="EMBL" id="MFC3034889.1"/>
    </source>
</evidence>
<evidence type="ECO:0000256" key="1">
    <source>
        <dbReference type="ARBA" id="ARBA00022679"/>
    </source>
</evidence>
<evidence type="ECO:0000256" key="3">
    <source>
        <dbReference type="ARBA" id="ARBA00022741"/>
    </source>
</evidence>
<dbReference type="Gene3D" id="1.10.3290.10">
    <property type="entry name" value="Fido-like domain"/>
    <property type="match status" value="1"/>
</dbReference>
<keyword evidence="2" id="KW-0548">Nucleotidyltransferase</keyword>
<proteinExistence type="predicted"/>
<sequence>MRDPDELAEAEAEFSAERYRTYEPSQLSLSDFSFAHLQHLHHHLFQDLYEWAGRLRDVDISKGSTRFCTCMRIEPEATKLFRTVPALANCRDDNELIDLVADLFCEMNLLHPFREGNGRVQRFFFEELLFALGYDVTWPKISRQEWIDANIAGVQLNLEPLKIIFSQA</sequence>
<comment type="caution">
    <text evidence="9">The sequence shown here is derived from an EMBL/GenBank/DDBJ whole genome shotgun (WGS) entry which is preliminary data.</text>
</comment>
<dbReference type="SUPFAM" id="SSF140931">
    <property type="entry name" value="Fic-like"/>
    <property type="match status" value="1"/>
</dbReference>
<evidence type="ECO:0000256" key="4">
    <source>
        <dbReference type="ARBA" id="ARBA00022840"/>
    </source>
</evidence>
<comment type="catalytic activity">
    <reaction evidence="7">
        <text>L-tyrosyl-[protein] + ATP = O-(5'-adenylyl)-L-tyrosyl-[protein] + diphosphate</text>
        <dbReference type="Rhea" id="RHEA:54288"/>
        <dbReference type="Rhea" id="RHEA-COMP:10136"/>
        <dbReference type="Rhea" id="RHEA-COMP:13846"/>
        <dbReference type="ChEBI" id="CHEBI:30616"/>
        <dbReference type="ChEBI" id="CHEBI:33019"/>
        <dbReference type="ChEBI" id="CHEBI:46858"/>
        <dbReference type="ChEBI" id="CHEBI:83624"/>
        <dbReference type="EC" id="2.7.7.108"/>
    </reaction>
</comment>
<dbReference type="InterPro" id="IPR003812">
    <property type="entry name" value="Fido"/>
</dbReference>
<name>A0ABV7CQE1_9GAMM</name>
<feature type="domain" description="Fido" evidence="8">
    <location>
        <begin position="32"/>
        <end position="167"/>
    </location>
</feature>
<dbReference type="EMBL" id="JBHRSD010000050">
    <property type="protein sequence ID" value="MFC3034889.1"/>
    <property type="molecule type" value="Genomic_DNA"/>
</dbReference>
<feature type="non-terminal residue" evidence="9">
    <location>
        <position position="168"/>
    </location>
</feature>
<evidence type="ECO:0000256" key="2">
    <source>
        <dbReference type="ARBA" id="ARBA00022695"/>
    </source>
</evidence>
<dbReference type="InterPro" id="IPR036597">
    <property type="entry name" value="Fido-like_dom_sf"/>
</dbReference>
<accession>A0ABV7CQE1</accession>
<dbReference type="PROSITE" id="PS51459">
    <property type="entry name" value="FIDO"/>
    <property type="match status" value="1"/>
</dbReference>
<dbReference type="PANTHER" id="PTHR39560">
    <property type="entry name" value="PROTEIN ADENYLYLTRANSFERASE FIC-RELATED"/>
    <property type="match status" value="1"/>
</dbReference>
<evidence type="ECO:0000256" key="5">
    <source>
        <dbReference type="ARBA" id="ARBA00034531"/>
    </source>
</evidence>
<organism evidence="9 10">
    <name type="scientific">Pseudoalteromonas fenneropenaei</name>
    <dbReference type="NCBI Taxonomy" id="1737459"/>
    <lineage>
        <taxon>Bacteria</taxon>
        <taxon>Pseudomonadati</taxon>
        <taxon>Pseudomonadota</taxon>
        <taxon>Gammaproteobacteria</taxon>
        <taxon>Alteromonadales</taxon>
        <taxon>Pseudoalteromonadaceae</taxon>
        <taxon>Pseudoalteromonas</taxon>
    </lineage>
</organism>
<protein>
    <recommendedName>
        <fullName evidence="5">protein adenylyltransferase</fullName>
        <ecNumber evidence="5">2.7.7.108</ecNumber>
    </recommendedName>
</protein>
<comment type="catalytic activity">
    <reaction evidence="6">
        <text>L-threonyl-[protein] + ATP = 3-O-(5'-adenylyl)-L-threonyl-[protein] + diphosphate</text>
        <dbReference type="Rhea" id="RHEA:54292"/>
        <dbReference type="Rhea" id="RHEA-COMP:11060"/>
        <dbReference type="Rhea" id="RHEA-COMP:13847"/>
        <dbReference type="ChEBI" id="CHEBI:30013"/>
        <dbReference type="ChEBI" id="CHEBI:30616"/>
        <dbReference type="ChEBI" id="CHEBI:33019"/>
        <dbReference type="ChEBI" id="CHEBI:138113"/>
        <dbReference type="EC" id="2.7.7.108"/>
    </reaction>
</comment>
<reference evidence="10" key="1">
    <citation type="journal article" date="2019" name="Int. J. Syst. Evol. Microbiol.">
        <title>The Global Catalogue of Microorganisms (GCM) 10K type strain sequencing project: providing services to taxonomists for standard genome sequencing and annotation.</title>
        <authorList>
            <consortium name="The Broad Institute Genomics Platform"/>
            <consortium name="The Broad Institute Genome Sequencing Center for Infectious Disease"/>
            <person name="Wu L."/>
            <person name="Ma J."/>
        </authorList>
    </citation>
    <scope>NUCLEOTIDE SEQUENCE [LARGE SCALE GENOMIC DNA]</scope>
    <source>
        <strain evidence="10">KCTC 42730</strain>
    </source>
</reference>
<keyword evidence="10" id="KW-1185">Reference proteome</keyword>
<evidence type="ECO:0000256" key="6">
    <source>
        <dbReference type="ARBA" id="ARBA00047939"/>
    </source>
</evidence>
<dbReference type="PANTHER" id="PTHR39560:SF1">
    <property type="entry name" value="PROTEIN ADENYLYLTRANSFERASE FIC-RELATED"/>
    <property type="match status" value="1"/>
</dbReference>
<evidence type="ECO:0000313" key="10">
    <source>
        <dbReference type="Proteomes" id="UP001595453"/>
    </source>
</evidence>
<gene>
    <name evidence="9" type="ORF">ACFOEE_20485</name>
</gene>
<keyword evidence="4" id="KW-0067">ATP-binding</keyword>
<evidence type="ECO:0000256" key="7">
    <source>
        <dbReference type="ARBA" id="ARBA00048696"/>
    </source>
</evidence>
<evidence type="ECO:0000259" key="8">
    <source>
        <dbReference type="PROSITE" id="PS51459"/>
    </source>
</evidence>
<dbReference type="RefSeq" id="WP_377129025.1">
    <property type="nucleotide sequence ID" value="NZ_JBHRSD010000050.1"/>
</dbReference>
<keyword evidence="3" id="KW-0547">Nucleotide-binding</keyword>
<keyword evidence="1" id="KW-0808">Transferase</keyword>
<dbReference type="EC" id="2.7.7.108" evidence="5"/>
<dbReference type="Pfam" id="PF02661">
    <property type="entry name" value="Fic"/>
    <property type="match status" value="1"/>
</dbReference>